<feature type="region of interest" description="Disordered" evidence="1">
    <location>
        <begin position="63"/>
        <end position="103"/>
    </location>
</feature>
<dbReference type="GeneID" id="25029231"/>
<protein>
    <submittedName>
        <fullName evidence="2">Pre-60S shuttling factor</fullName>
    </submittedName>
</protein>
<proteinExistence type="predicted"/>
<sequence>MPYRNDRKKSAKRNPEAIIHGRVPSKKTIKKHLRNGKYSIKRLAEQGIHLDDAMMEIEAVSDKKEKKNKNKLFGDSEEQQQDNFMSVDQPAGKGTILGAPPSF</sequence>
<dbReference type="RefSeq" id="XP_013018121.1">
    <property type="nucleotide sequence ID" value="XM_013162667.1"/>
</dbReference>
<accession>S9REI7</accession>
<dbReference type="EMBL" id="KE503207">
    <property type="protein sequence ID" value="EPX72484.1"/>
    <property type="molecule type" value="Genomic_DNA"/>
</dbReference>
<dbReference type="OMA" id="NFMSVDQ"/>
<dbReference type="Proteomes" id="UP000016088">
    <property type="component" value="Unassembled WGS sequence"/>
</dbReference>
<dbReference type="OrthoDB" id="5292553at2759"/>
<name>S9REI7_SCHOY</name>
<organism evidence="2 3">
    <name type="scientific">Schizosaccharomyces octosporus (strain yFS286)</name>
    <name type="common">Fission yeast</name>
    <name type="synonym">Octosporomyces octosporus</name>
    <dbReference type="NCBI Taxonomy" id="483514"/>
    <lineage>
        <taxon>Eukaryota</taxon>
        <taxon>Fungi</taxon>
        <taxon>Dikarya</taxon>
        <taxon>Ascomycota</taxon>
        <taxon>Taphrinomycotina</taxon>
        <taxon>Schizosaccharomycetes</taxon>
        <taxon>Schizosaccharomycetales</taxon>
        <taxon>Schizosaccharomycetaceae</taxon>
        <taxon>Schizosaccharomyces</taxon>
    </lineage>
</organism>
<evidence type="ECO:0000313" key="2">
    <source>
        <dbReference type="EMBL" id="EPX72484.1"/>
    </source>
</evidence>
<gene>
    <name evidence="2" type="ORF">SOCG_00247</name>
</gene>
<evidence type="ECO:0000313" key="3">
    <source>
        <dbReference type="Proteomes" id="UP000016088"/>
    </source>
</evidence>
<dbReference type="HOGENOM" id="CLU_2238181_0_0_1"/>
<evidence type="ECO:0000256" key="1">
    <source>
        <dbReference type="SAM" id="MobiDB-lite"/>
    </source>
</evidence>
<dbReference type="VEuPathDB" id="FungiDB:SOCG_00247"/>
<reference evidence="2 3" key="1">
    <citation type="journal article" date="2011" name="Science">
        <title>Comparative functional genomics of the fission yeasts.</title>
        <authorList>
            <person name="Rhind N."/>
            <person name="Chen Z."/>
            <person name="Yassour M."/>
            <person name="Thompson D.A."/>
            <person name="Haas B.J."/>
            <person name="Habib N."/>
            <person name="Wapinski I."/>
            <person name="Roy S."/>
            <person name="Lin M.F."/>
            <person name="Heiman D.I."/>
            <person name="Young S.K."/>
            <person name="Furuya K."/>
            <person name="Guo Y."/>
            <person name="Pidoux A."/>
            <person name="Chen H.M."/>
            <person name="Robbertse B."/>
            <person name="Goldberg J.M."/>
            <person name="Aoki K."/>
            <person name="Bayne E.H."/>
            <person name="Berlin A.M."/>
            <person name="Desjardins C.A."/>
            <person name="Dobbs E."/>
            <person name="Dukaj L."/>
            <person name="Fan L."/>
            <person name="FitzGerald M.G."/>
            <person name="French C."/>
            <person name="Gujja S."/>
            <person name="Hansen K."/>
            <person name="Keifenheim D."/>
            <person name="Levin J.Z."/>
            <person name="Mosher R.A."/>
            <person name="Mueller C.A."/>
            <person name="Pfiffner J."/>
            <person name="Priest M."/>
            <person name="Russ C."/>
            <person name="Smialowska A."/>
            <person name="Swoboda P."/>
            <person name="Sykes S.M."/>
            <person name="Vaughn M."/>
            <person name="Vengrova S."/>
            <person name="Yoder R."/>
            <person name="Zeng Q."/>
            <person name="Allshire R."/>
            <person name="Baulcombe D."/>
            <person name="Birren B.W."/>
            <person name="Brown W."/>
            <person name="Ekwall K."/>
            <person name="Kellis M."/>
            <person name="Leatherwood J."/>
            <person name="Levin H."/>
            <person name="Margalit H."/>
            <person name="Martienssen R."/>
            <person name="Nieduszynski C.A."/>
            <person name="Spatafora J.W."/>
            <person name="Friedman N."/>
            <person name="Dalgaard J.Z."/>
            <person name="Baumann P."/>
            <person name="Niki H."/>
            <person name="Regev A."/>
            <person name="Nusbaum C."/>
        </authorList>
    </citation>
    <scope>NUCLEOTIDE SEQUENCE [LARGE SCALE GENOMIC DNA]</scope>
    <source>
        <strain evidence="3">yFS286</strain>
    </source>
</reference>
<keyword evidence="3" id="KW-1185">Reference proteome</keyword>
<dbReference type="AlphaFoldDB" id="S9REI7"/>